<dbReference type="HOGENOM" id="CLU_000604_36_3_7"/>
<proteinExistence type="predicted"/>
<dbReference type="PROSITE" id="PS50893">
    <property type="entry name" value="ABC_TRANSPORTER_2"/>
    <property type="match status" value="2"/>
</dbReference>
<dbReference type="GO" id="GO:0016887">
    <property type="term" value="F:ATP hydrolysis activity"/>
    <property type="evidence" value="ECO:0007669"/>
    <property type="project" value="InterPro"/>
</dbReference>
<dbReference type="PANTHER" id="PTHR42855">
    <property type="entry name" value="ABC TRANSPORTER ATP-BINDING SUBUNIT"/>
    <property type="match status" value="1"/>
</dbReference>
<dbReference type="InterPro" id="IPR051309">
    <property type="entry name" value="ABCF_ATPase"/>
</dbReference>
<dbReference type="CDD" id="cd03221">
    <property type="entry name" value="ABCF_EF-3"/>
    <property type="match status" value="2"/>
</dbReference>
<dbReference type="AlphaFoldDB" id="I2PXH1"/>
<dbReference type="NCBIfam" id="NF000355">
    <property type="entry name" value="ribo_prot_ABC_F"/>
    <property type="match status" value="1"/>
</dbReference>
<dbReference type="EMBL" id="JH600068">
    <property type="protein sequence ID" value="EIG52227.1"/>
    <property type="molecule type" value="Genomic_DNA"/>
</dbReference>
<accession>I2PXH1</accession>
<dbReference type="Gene3D" id="3.40.50.300">
    <property type="entry name" value="P-loop containing nucleotide triphosphate hydrolases"/>
    <property type="match status" value="2"/>
</dbReference>
<gene>
    <name evidence="4" type="ORF">DesU5LDRAFT_0522</name>
</gene>
<evidence type="ECO:0000259" key="3">
    <source>
        <dbReference type="PROSITE" id="PS50893"/>
    </source>
</evidence>
<keyword evidence="2" id="KW-0067">ATP-binding</keyword>
<dbReference type="GO" id="GO:0005524">
    <property type="term" value="F:ATP binding"/>
    <property type="evidence" value="ECO:0007669"/>
    <property type="project" value="UniProtKB-KW"/>
</dbReference>
<sequence>MASITIAELSFGHEGGPTLFDKVSLQLDTGWKLGLIGRNGRGKTTFLKLLRGDFRTGGTITSPVAFDYFPFAVEHPHWPASRLAEALCPDCAPWQLEREASLIELSEEALTRPLATLSGGETTKLLLAILFLRENRFLLIDEPTNHLDAQARQAVGNYLRGKKGFILVSHDRSLLDRCVDHILAINKTTIELQQGNFTSWHQNRLRQDQYEQARHRKLRKEVSRLAESARQSAGWSQSAERGKYGNGPVDRGFIGHKAARLMQRAKSVEARRRKALEDTSRLLKDVETTAPLSIRSVPFHGKKLVEANNLALEYDGRTILQGVSFRILQGDRLVLQGGNGSGKSSLARLVAGQPLRFAGELRLPGNLRVSSVPQDTSFLRGKLQDFARERDIDESACRAVLDRLGVARGQFGTDMAGWSAGQKKKALLAASLCQEAHLYVWDEPLNYVDLESRIQLEDLILEHGPTMLLIEHDRTFAERVGTAFLNLDRPGENGRA</sequence>
<dbReference type="STRING" id="596152.DesU5LDRAFT_0522"/>
<dbReference type="InterPro" id="IPR003439">
    <property type="entry name" value="ABC_transporter-like_ATP-bd"/>
</dbReference>
<evidence type="ECO:0000256" key="2">
    <source>
        <dbReference type="ARBA" id="ARBA00022840"/>
    </source>
</evidence>
<evidence type="ECO:0000313" key="4">
    <source>
        <dbReference type="EMBL" id="EIG52227.1"/>
    </source>
</evidence>
<keyword evidence="1" id="KW-0547">Nucleotide-binding</keyword>
<dbReference type="SMART" id="SM00382">
    <property type="entry name" value="AAA"/>
    <property type="match status" value="2"/>
</dbReference>
<dbReference type="InterPro" id="IPR003593">
    <property type="entry name" value="AAA+_ATPase"/>
</dbReference>
<dbReference type="eggNOG" id="COG0488">
    <property type="taxonomic scope" value="Bacteria"/>
</dbReference>
<evidence type="ECO:0000256" key="1">
    <source>
        <dbReference type="ARBA" id="ARBA00022741"/>
    </source>
</evidence>
<feature type="domain" description="ABC transporter" evidence="3">
    <location>
        <begin position="4"/>
        <end position="212"/>
    </location>
</feature>
<dbReference type="Pfam" id="PF00005">
    <property type="entry name" value="ABC_tran"/>
    <property type="match status" value="2"/>
</dbReference>
<dbReference type="InterPro" id="IPR027417">
    <property type="entry name" value="P-loop_NTPase"/>
</dbReference>
<dbReference type="PANTHER" id="PTHR42855:SF2">
    <property type="entry name" value="DRUG RESISTANCE ABC TRANSPORTER,ATP-BINDING PROTEIN"/>
    <property type="match status" value="1"/>
</dbReference>
<name>I2PXH1_9BACT</name>
<organism evidence="4">
    <name type="scientific">Desulfovibrio sp. U5L</name>
    <dbReference type="NCBI Taxonomy" id="596152"/>
    <lineage>
        <taxon>Bacteria</taxon>
        <taxon>Pseudomonadati</taxon>
        <taxon>Thermodesulfobacteriota</taxon>
        <taxon>Desulfovibrionia</taxon>
        <taxon>Desulfovibrionales</taxon>
        <taxon>Desulfovibrionaceae</taxon>
        <taxon>Desulfovibrio</taxon>
    </lineage>
</organism>
<reference evidence="4" key="1">
    <citation type="submission" date="2011-11" db="EMBL/GenBank/DDBJ databases">
        <title>Improved High-Quality Draft sequence of Desulfovibrio sp. U5L.</title>
        <authorList>
            <consortium name="US DOE Joint Genome Institute"/>
            <person name="Lucas S."/>
            <person name="Han J."/>
            <person name="Lapidus A."/>
            <person name="Cheng J.-F."/>
            <person name="Goodwin L."/>
            <person name="Pitluck S."/>
            <person name="Peters L."/>
            <person name="Ovchinnikova G."/>
            <person name="Held B."/>
            <person name="Detter J.C."/>
            <person name="Han C."/>
            <person name="Tapia R."/>
            <person name="Land M."/>
            <person name="Hauser L."/>
            <person name="Kyrpides N."/>
            <person name="Ivanova N."/>
            <person name="Pagani I."/>
            <person name="Gabster J."/>
            <person name="Walker C."/>
            <person name="Stolyar S."/>
            <person name="Stahl D."/>
            <person name="Arkin A."/>
            <person name="Dehal P."/>
            <person name="Hazen T."/>
            <person name="Woyke T."/>
        </authorList>
    </citation>
    <scope>NUCLEOTIDE SEQUENCE [LARGE SCALE GENOMIC DNA]</scope>
    <source>
        <strain evidence="4">U5L</strain>
    </source>
</reference>
<dbReference type="SUPFAM" id="SSF52540">
    <property type="entry name" value="P-loop containing nucleoside triphosphate hydrolases"/>
    <property type="match status" value="2"/>
</dbReference>
<feature type="domain" description="ABC transporter" evidence="3">
    <location>
        <begin position="305"/>
        <end position="496"/>
    </location>
</feature>
<dbReference type="OrthoDB" id="9762051at2"/>
<protein>
    <submittedName>
        <fullName evidence="4">ATPase component of ABC transporters with duplicated ATPase domain</fullName>
    </submittedName>
</protein>